<evidence type="ECO:0000256" key="11">
    <source>
        <dbReference type="HAMAP-Rule" id="MF_00366"/>
    </source>
</evidence>
<proteinExistence type="inferred from homology"/>
<dbReference type="Proteomes" id="UP000243180">
    <property type="component" value="Chromosome"/>
</dbReference>
<evidence type="ECO:0000256" key="9">
    <source>
        <dbReference type="ARBA" id="ARBA00030998"/>
    </source>
</evidence>
<protein>
    <recommendedName>
        <fullName evidence="3 11">DNA-directed RNA polymerase subunit omega</fullName>
        <shortName evidence="11">RNAP omega subunit</shortName>
        <ecNumber evidence="2 11">2.7.7.6</ecNumber>
    </recommendedName>
    <alternativeName>
        <fullName evidence="9 11">RNA polymerase omega subunit</fullName>
    </alternativeName>
    <alternativeName>
        <fullName evidence="8 11">Transcriptase subunit omega</fullName>
    </alternativeName>
</protein>
<dbReference type="GO" id="GO:0003899">
    <property type="term" value="F:DNA-directed RNA polymerase activity"/>
    <property type="evidence" value="ECO:0007669"/>
    <property type="project" value="UniProtKB-UniRule"/>
</dbReference>
<comment type="similarity">
    <text evidence="1 11">Belongs to the RNA polymerase subunit omega family.</text>
</comment>
<dbReference type="SUPFAM" id="SSF63562">
    <property type="entry name" value="RPB6/omega subunit-like"/>
    <property type="match status" value="1"/>
</dbReference>
<reference evidence="13 14" key="1">
    <citation type="submission" date="2015-05" db="EMBL/GenBank/DDBJ databases">
        <title>Complete genome sequence of a sulfur-oxidizing gammaproteobacterium strain HA5.</title>
        <authorList>
            <person name="Miura A."/>
            <person name="Kojima H."/>
            <person name="Fukui M."/>
        </authorList>
    </citation>
    <scope>NUCLEOTIDE SEQUENCE [LARGE SCALE GENOMIC DNA]</scope>
    <source>
        <strain evidence="13 14">HA5</strain>
    </source>
</reference>
<organism evidence="13 14">
    <name type="scientific">Sulfuricaulis limicola</name>
    <dbReference type="NCBI Taxonomy" id="1620215"/>
    <lineage>
        <taxon>Bacteria</taxon>
        <taxon>Pseudomonadati</taxon>
        <taxon>Pseudomonadota</taxon>
        <taxon>Gammaproteobacteria</taxon>
        <taxon>Acidiferrobacterales</taxon>
        <taxon>Acidiferrobacteraceae</taxon>
        <taxon>Sulfuricaulis</taxon>
    </lineage>
</organism>
<dbReference type="RefSeq" id="WP_096359117.1">
    <property type="nucleotide sequence ID" value="NZ_AP014879.1"/>
</dbReference>
<dbReference type="EC" id="2.7.7.6" evidence="2 11"/>
<evidence type="ECO:0000313" key="14">
    <source>
        <dbReference type="Proteomes" id="UP000243180"/>
    </source>
</evidence>
<dbReference type="InterPro" id="IPR006110">
    <property type="entry name" value="Pol_omega/Rpo6/RPB6"/>
</dbReference>
<dbReference type="InterPro" id="IPR003716">
    <property type="entry name" value="DNA-dir_RNA_pol_omega"/>
</dbReference>
<name>A0A1B4XC88_9GAMM</name>
<evidence type="ECO:0000256" key="7">
    <source>
        <dbReference type="ARBA" id="ARBA00023163"/>
    </source>
</evidence>
<evidence type="ECO:0000256" key="2">
    <source>
        <dbReference type="ARBA" id="ARBA00012418"/>
    </source>
</evidence>
<dbReference type="InParanoid" id="A0A1B4XC88"/>
<dbReference type="NCBIfam" id="TIGR00690">
    <property type="entry name" value="rpoZ"/>
    <property type="match status" value="1"/>
</dbReference>
<evidence type="ECO:0000256" key="3">
    <source>
        <dbReference type="ARBA" id="ARBA00013725"/>
    </source>
</evidence>
<accession>A0A1B4XC88</accession>
<keyword evidence="7 11" id="KW-0804">Transcription</keyword>
<feature type="region of interest" description="Disordered" evidence="12">
    <location>
        <begin position="76"/>
        <end position="101"/>
    </location>
</feature>
<dbReference type="PANTHER" id="PTHR34476:SF1">
    <property type="entry name" value="DNA-DIRECTED RNA POLYMERASE SUBUNIT OMEGA"/>
    <property type="match status" value="1"/>
</dbReference>
<dbReference type="OrthoDB" id="9796300at2"/>
<gene>
    <name evidence="11" type="primary">rpoZ</name>
    <name evidence="13" type="ORF">SCL_0113</name>
</gene>
<dbReference type="KEGG" id="slim:SCL_0113"/>
<dbReference type="GO" id="GO:0000428">
    <property type="term" value="C:DNA-directed RNA polymerase complex"/>
    <property type="evidence" value="ECO:0007669"/>
    <property type="project" value="UniProtKB-KW"/>
</dbReference>
<evidence type="ECO:0000256" key="8">
    <source>
        <dbReference type="ARBA" id="ARBA00029924"/>
    </source>
</evidence>
<dbReference type="Pfam" id="PF01192">
    <property type="entry name" value="RNA_pol_Rpb6"/>
    <property type="match status" value="1"/>
</dbReference>
<comment type="catalytic activity">
    <reaction evidence="10 11">
        <text>RNA(n) + a ribonucleoside 5'-triphosphate = RNA(n+1) + diphosphate</text>
        <dbReference type="Rhea" id="RHEA:21248"/>
        <dbReference type="Rhea" id="RHEA-COMP:14527"/>
        <dbReference type="Rhea" id="RHEA-COMP:17342"/>
        <dbReference type="ChEBI" id="CHEBI:33019"/>
        <dbReference type="ChEBI" id="CHEBI:61557"/>
        <dbReference type="ChEBI" id="CHEBI:140395"/>
        <dbReference type="EC" id="2.7.7.6"/>
    </reaction>
</comment>
<dbReference type="InterPro" id="IPR036161">
    <property type="entry name" value="RPB6/omega-like_sf"/>
</dbReference>
<dbReference type="EMBL" id="AP014879">
    <property type="protein sequence ID" value="BAV32437.1"/>
    <property type="molecule type" value="Genomic_DNA"/>
</dbReference>
<keyword evidence="6 11" id="KW-0548">Nucleotidyltransferase</keyword>
<dbReference type="PANTHER" id="PTHR34476">
    <property type="entry name" value="DNA-DIRECTED RNA POLYMERASE SUBUNIT OMEGA"/>
    <property type="match status" value="1"/>
</dbReference>
<dbReference type="GO" id="GO:0006351">
    <property type="term" value="P:DNA-templated transcription"/>
    <property type="evidence" value="ECO:0007669"/>
    <property type="project" value="UniProtKB-UniRule"/>
</dbReference>
<evidence type="ECO:0000256" key="6">
    <source>
        <dbReference type="ARBA" id="ARBA00022695"/>
    </source>
</evidence>
<comment type="subunit">
    <text evidence="11">The RNAP catalytic core consists of 2 alpha, 1 beta, 1 beta' and 1 omega subunit. When a sigma factor is associated with the core the holoenzyme is formed, which can initiate transcription.</text>
</comment>
<evidence type="ECO:0000313" key="13">
    <source>
        <dbReference type="EMBL" id="BAV32437.1"/>
    </source>
</evidence>
<evidence type="ECO:0000256" key="12">
    <source>
        <dbReference type="SAM" id="MobiDB-lite"/>
    </source>
</evidence>
<evidence type="ECO:0000256" key="4">
    <source>
        <dbReference type="ARBA" id="ARBA00022478"/>
    </source>
</evidence>
<comment type="function">
    <text evidence="11">Promotes RNA polymerase assembly. Latches the N- and C-terminal regions of the beta' subunit thereby facilitating its interaction with the beta and alpha subunits.</text>
</comment>
<evidence type="ECO:0000256" key="5">
    <source>
        <dbReference type="ARBA" id="ARBA00022679"/>
    </source>
</evidence>
<dbReference type="HAMAP" id="MF_00366">
    <property type="entry name" value="RNApol_bact_RpoZ"/>
    <property type="match status" value="1"/>
</dbReference>
<dbReference type="GO" id="GO:0003677">
    <property type="term" value="F:DNA binding"/>
    <property type="evidence" value="ECO:0007669"/>
    <property type="project" value="UniProtKB-UniRule"/>
</dbReference>
<dbReference type="AlphaFoldDB" id="A0A1B4XC88"/>
<keyword evidence="4 11" id="KW-0240">DNA-directed RNA polymerase</keyword>
<evidence type="ECO:0000256" key="10">
    <source>
        <dbReference type="ARBA" id="ARBA00048552"/>
    </source>
</evidence>
<keyword evidence="14" id="KW-1185">Reference proteome</keyword>
<dbReference type="Gene3D" id="3.90.940.10">
    <property type="match status" value="1"/>
</dbReference>
<dbReference type="SMART" id="SM01409">
    <property type="entry name" value="RNA_pol_Rpb6"/>
    <property type="match status" value="1"/>
</dbReference>
<keyword evidence="5 11" id="KW-0808">Transferase</keyword>
<dbReference type="FunCoup" id="A0A1B4XC88">
    <property type="interactions" value="189"/>
</dbReference>
<sequence length="101" mass="10851">MARITVEDCLDNVDNRFQLVLVATRRARQLINGADAHVPRENDKPTVLALREIADGYVTNAILDEEVAPVVLEANENTADQPQTGGLDISPAAGKEGGTEI</sequence>
<evidence type="ECO:0000256" key="1">
    <source>
        <dbReference type="ARBA" id="ARBA00006711"/>
    </source>
</evidence>